<dbReference type="InterPro" id="IPR009057">
    <property type="entry name" value="Homeodomain-like_sf"/>
</dbReference>
<keyword evidence="3" id="KW-0010">Activator</keyword>
<dbReference type="InterPro" id="IPR014710">
    <property type="entry name" value="RmlC-like_jellyroll"/>
</dbReference>
<dbReference type="Pfam" id="PF02311">
    <property type="entry name" value="AraC_binding"/>
    <property type="match status" value="1"/>
</dbReference>
<dbReference type="PRINTS" id="PR00032">
    <property type="entry name" value="HTHARAC"/>
</dbReference>
<evidence type="ECO:0000256" key="4">
    <source>
        <dbReference type="ARBA" id="ARBA00023163"/>
    </source>
</evidence>
<dbReference type="Pfam" id="PF12833">
    <property type="entry name" value="HTH_18"/>
    <property type="match status" value="1"/>
</dbReference>
<dbReference type="SUPFAM" id="SSF51215">
    <property type="entry name" value="Regulatory protein AraC"/>
    <property type="match status" value="1"/>
</dbReference>
<dbReference type="Gene3D" id="1.10.10.60">
    <property type="entry name" value="Homeodomain-like"/>
    <property type="match status" value="1"/>
</dbReference>
<keyword evidence="2" id="KW-0238">DNA-binding</keyword>
<dbReference type="InterPro" id="IPR003313">
    <property type="entry name" value="AraC-bd"/>
</dbReference>
<dbReference type="InterPro" id="IPR047264">
    <property type="entry name" value="Cupin_HpaA-like_N"/>
</dbReference>
<comment type="caution">
    <text evidence="6">The sequence shown here is derived from an EMBL/GenBank/DDBJ whole genome shotgun (WGS) entry which is preliminary data.</text>
</comment>
<evidence type="ECO:0000313" key="7">
    <source>
        <dbReference type="Proteomes" id="UP000617355"/>
    </source>
</evidence>
<evidence type="ECO:0000256" key="1">
    <source>
        <dbReference type="ARBA" id="ARBA00023015"/>
    </source>
</evidence>
<dbReference type="InterPro" id="IPR018060">
    <property type="entry name" value="HTH_AraC"/>
</dbReference>
<sequence>MKAIESFNLFGESADLPDVVHCETIAARSVRHDWEFTPHRHARLHQVLLIAKGGGRGTFDGETLALAGGHLANVPIGCVHAYSFTPGTEGWVVTIPAEVLDEGLAEGEGLRPLLARPCVIDGTEEIETTIKAIFAAFEARRFARAHELRARVALLAGLVARAIAGAAPASIPAETTLQNRFEALVESHYAAHWPVAAYATRLGVTPTHLSRVMRAATGRPASATIQERIIREARRNLAYSNLSIAQVAYALGYDDPAHFSRVFRRATGLSPRQFRKRTEAAG</sequence>
<organism evidence="6 7">
    <name type="scientific">Sinisalibacter lacisalsi</name>
    <dbReference type="NCBI Taxonomy" id="1526570"/>
    <lineage>
        <taxon>Bacteria</taxon>
        <taxon>Pseudomonadati</taxon>
        <taxon>Pseudomonadota</taxon>
        <taxon>Alphaproteobacteria</taxon>
        <taxon>Rhodobacterales</taxon>
        <taxon>Roseobacteraceae</taxon>
        <taxon>Sinisalibacter</taxon>
    </lineage>
</organism>
<accession>A0ABQ1QH53</accession>
<dbReference type="PANTHER" id="PTHR43280:SF32">
    <property type="entry name" value="TRANSCRIPTIONAL REGULATORY PROTEIN"/>
    <property type="match status" value="1"/>
</dbReference>
<dbReference type="CDD" id="cd06999">
    <property type="entry name" value="cupin_HpaA-like_N"/>
    <property type="match status" value="1"/>
</dbReference>
<dbReference type="SUPFAM" id="SSF46689">
    <property type="entry name" value="Homeodomain-like"/>
    <property type="match status" value="1"/>
</dbReference>
<name>A0ABQ1QH53_9RHOB</name>
<keyword evidence="7" id="KW-1185">Reference proteome</keyword>
<dbReference type="RefSeq" id="WP_229738047.1">
    <property type="nucleotide sequence ID" value="NZ_BMGI01000001.1"/>
</dbReference>
<dbReference type="EMBL" id="BMGI01000001">
    <property type="protein sequence ID" value="GGD25955.1"/>
    <property type="molecule type" value="Genomic_DNA"/>
</dbReference>
<protein>
    <submittedName>
        <fullName evidence="6">Transcriptional regulator</fullName>
    </submittedName>
</protein>
<feature type="domain" description="HTH araC/xylS-type" evidence="5">
    <location>
        <begin position="179"/>
        <end position="277"/>
    </location>
</feature>
<dbReference type="InterPro" id="IPR037923">
    <property type="entry name" value="HTH-like"/>
</dbReference>
<evidence type="ECO:0000259" key="5">
    <source>
        <dbReference type="PROSITE" id="PS01124"/>
    </source>
</evidence>
<proteinExistence type="predicted"/>
<reference evidence="7" key="1">
    <citation type="journal article" date="2019" name="Int. J. Syst. Evol. Microbiol.">
        <title>The Global Catalogue of Microorganisms (GCM) 10K type strain sequencing project: providing services to taxonomists for standard genome sequencing and annotation.</title>
        <authorList>
            <consortium name="The Broad Institute Genomics Platform"/>
            <consortium name="The Broad Institute Genome Sequencing Center for Infectious Disease"/>
            <person name="Wu L."/>
            <person name="Ma J."/>
        </authorList>
    </citation>
    <scope>NUCLEOTIDE SEQUENCE [LARGE SCALE GENOMIC DNA]</scope>
    <source>
        <strain evidence="7">CGMCC 1.12922</strain>
    </source>
</reference>
<dbReference type="Proteomes" id="UP000617355">
    <property type="component" value="Unassembled WGS sequence"/>
</dbReference>
<evidence type="ECO:0000313" key="6">
    <source>
        <dbReference type="EMBL" id="GGD25955.1"/>
    </source>
</evidence>
<dbReference type="InterPro" id="IPR020449">
    <property type="entry name" value="Tscrpt_reg_AraC-type_HTH"/>
</dbReference>
<dbReference type="PANTHER" id="PTHR43280">
    <property type="entry name" value="ARAC-FAMILY TRANSCRIPTIONAL REGULATOR"/>
    <property type="match status" value="1"/>
</dbReference>
<keyword evidence="4" id="KW-0804">Transcription</keyword>
<dbReference type="SMART" id="SM00342">
    <property type="entry name" value="HTH_ARAC"/>
    <property type="match status" value="1"/>
</dbReference>
<keyword evidence="1" id="KW-0805">Transcription regulation</keyword>
<dbReference type="Gene3D" id="2.60.120.10">
    <property type="entry name" value="Jelly Rolls"/>
    <property type="match status" value="1"/>
</dbReference>
<evidence type="ECO:0000256" key="2">
    <source>
        <dbReference type="ARBA" id="ARBA00023125"/>
    </source>
</evidence>
<dbReference type="PROSITE" id="PS01124">
    <property type="entry name" value="HTH_ARAC_FAMILY_2"/>
    <property type="match status" value="1"/>
</dbReference>
<gene>
    <name evidence="6" type="ORF">GCM10011358_07990</name>
</gene>
<evidence type="ECO:0000256" key="3">
    <source>
        <dbReference type="ARBA" id="ARBA00023159"/>
    </source>
</evidence>